<feature type="domain" description="4Fe-4S ferredoxin-type" evidence="16">
    <location>
        <begin position="518"/>
        <end position="547"/>
    </location>
</feature>
<dbReference type="Pfam" id="PF05187">
    <property type="entry name" value="Fer4_ETF_QO"/>
    <property type="match status" value="1"/>
</dbReference>
<proteinExistence type="predicted"/>
<dbReference type="PROSITE" id="PS51379">
    <property type="entry name" value="4FE4S_FER_2"/>
    <property type="match status" value="1"/>
</dbReference>
<keyword evidence="12 15" id="KW-0411">Iron-sulfur</keyword>
<dbReference type="AlphaFoldDB" id="A0A855WX50"/>
<keyword evidence="6 15" id="KW-0479">Metal-binding</keyword>
<dbReference type="Gene3D" id="3.30.9.90">
    <property type="match status" value="1"/>
</dbReference>
<dbReference type="InterPro" id="IPR040156">
    <property type="entry name" value="ETF-QO"/>
</dbReference>
<evidence type="ECO:0000256" key="4">
    <source>
        <dbReference type="ARBA" id="ARBA00022448"/>
    </source>
</evidence>
<dbReference type="SUPFAM" id="SSF54862">
    <property type="entry name" value="4Fe-4S ferredoxins"/>
    <property type="match status" value="1"/>
</dbReference>
<evidence type="ECO:0000256" key="7">
    <source>
        <dbReference type="ARBA" id="ARBA00022827"/>
    </source>
</evidence>
<evidence type="ECO:0000256" key="12">
    <source>
        <dbReference type="ARBA" id="ARBA00023014"/>
    </source>
</evidence>
<evidence type="ECO:0000256" key="8">
    <source>
        <dbReference type="ARBA" id="ARBA00022946"/>
    </source>
</evidence>
<dbReference type="EC" id="1.5.5.1" evidence="15"/>
<evidence type="ECO:0000256" key="2">
    <source>
        <dbReference type="ARBA" id="ARBA00002819"/>
    </source>
</evidence>
<organism evidence="17 18">
    <name type="scientific">candidate division GN15 bacterium</name>
    <dbReference type="NCBI Taxonomy" id="2072418"/>
    <lineage>
        <taxon>Bacteria</taxon>
        <taxon>candidate division GN15</taxon>
    </lineage>
</organism>
<comment type="subcellular location">
    <subcellularLocation>
        <location evidence="3">Membrane</location>
    </subcellularLocation>
</comment>
<dbReference type="PANTHER" id="PTHR10617">
    <property type="entry name" value="ELECTRON TRANSFER FLAVOPROTEIN-UBIQUINONE OXIDOREDUCTASE"/>
    <property type="match status" value="1"/>
</dbReference>
<dbReference type="PRINTS" id="PR00420">
    <property type="entry name" value="RNGMNOXGNASE"/>
</dbReference>
<dbReference type="GO" id="GO:0046872">
    <property type="term" value="F:metal ion binding"/>
    <property type="evidence" value="ECO:0007669"/>
    <property type="project" value="UniProtKB-KW"/>
</dbReference>
<sequence>MAIERDTLETDILIVGAGPAGLSFAYKLAQLLGGDSSAAKPEILFMEKGSYVGAHALSGAVMDPRGIAELIPDFREKGAPLEAAVSGDSFYLLSEKSAIKSPVNPPPLQNHGSYVISLNKFTGWLAQQVEAAGIDIYAGMAGFELLVEEGKVTGVQTVDMGLDKDGTPKSNFEPGSIVRAKVTVLCEGVHGSLTRQAFEKIPSLREHCQPQSYLTGVKEVWEVPAGRIKAGQVMHTVGWPQPHDQYGGGWIYGMSDTMVSVGYCVGLDSYDPTNDPHLKFQLYKTHPLLRRILEGGTMLHYGAKTMPDAGYYSIPKLYHDGLMLCGDSAGLMNPQRLKGIHLAIKSGMMAAETAFEAVKKQDYSATVLKGYQERFDTSWAREEVYRTRNVHAGFKGGLYAGLFHSAMQLVTGGRGLFDRREHKRDHEYMLTIEAFKARFGREPKKPQLTFDNKYTYDKLTDVYKSGTMHEEHQPSHLVIADYDICNNRCTQEYGNPCQHFCPASVYNMVDDEARPGKKKLELTPSNCVHCKTCDIADPYQVIRWVTPQGGEGPNYTDM</sequence>
<evidence type="ECO:0000256" key="11">
    <source>
        <dbReference type="ARBA" id="ARBA00023004"/>
    </source>
</evidence>
<evidence type="ECO:0000313" key="17">
    <source>
        <dbReference type="EMBL" id="PWB68791.1"/>
    </source>
</evidence>
<keyword evidence="14" id="KW-0472">Membrane</keyword>
<name>A0A855WX50_9BACT</name>
<dbReference type="GO" id="GO:0051539">
    <property type="term" value="F:4 iron, 4 sulfur cluster binding"/>
    <property type="evidence" value="ECO:0007669"/>
    <property type="project" value="UniProtKB-UniRule"/>
</dbReference>
<keyword evidence="13 15" id="KW-0830">Ubiquinone</keyword>
<dbReference type="Gene3D" id="3.30.70.20">
    <property type="match status" value="1"/>
</dbReference>
<dbReference type="SUPFAM" id="SSF54373">
    <property type="entry name" value="FAD-linked reductases, C-terminal domain"/>
    <property type="match status" value="1"/>
</dbReference>
<evidence type="ECO:0000256" key="1">
    <source>
        <dbReference type="ARBA" id="ARBA00001974"/>
    </source>
</evidence>
<evidence type="ECO:0000256" key="14">
    <source>
        <dbReference type="ARBA" id="ARBA00023136"/>
    </source>
</evidence>
<evidence type="ECO:0000256" key="13">
    <source>
        <dbReference type="ARBA" id="ARBA00023075"/>
    </source>
</evidence>
<comment type="function">
    <text evidence="2 15">Accepts electrons from ETF and reduces ubiquinone.</text>
</comment>
<dbReference type="Pfam" id="PF13450">
    <property type="entry name" value="NAD_binding_8"/>
    <property type="match status" value="1"/>
</dbReference>
<comment type="catalytic activity">
    <reaction evidence="15">
        <text>a ubiquinone + reduced [electron-transfer flavoprotein] = a ubiquinol + oxidized [electron-transfer flavoprotein] + H(+)</text>
        <dbReference type="Rhea" id="RHEA:24052"/>
        <dbReference type="Rhea" id="RHEA-COMP:9565"/>
        <dbReference type="Rhea" id="RHEA-COMP:9566"/>
        <dbReference type="Rhea" id="RHEA-COMP:10685"/>
        <dbReference type="Rhea" id="RHEA-COMP:10686"/>
        <dbReference type="ChEBI" id="CHEBI:15378"/>
        <dbReference type="ChEBI" id="CHEBI:16389"/>
        <dbReference type="ChEBI" id="CHEBI:17976"/>
        <dbReference type="ChEBI" id="CHEBI:57692"/>
        <dbReference type="ChEBI" id="CHEBI:58307"/>
        <dbReference type="EC" id="1.5.5.1"/>
    </reaction>
</comment>
<dbReference type="InterPro" id="IPR007859">
    <property type="entry name" value="ETF-QO/FixX_C"/>
</dbReference>
<protein>
    <recommendedName>
        <fullName evidence="15">Electron transfer flavoprotein-ubiquinone oxidoreductase</fullName>
        <shortName evidence="15">ETF-QO</shortName>
        <ecNumber evidence="15">1.5.5.1</ecNumber>
    </recommendedName>
</protein>
<evidence type="ECO:0000256" key="5">
    <source>
        <dbReference type="ARBA" id="ARBA00022630"/>
    </source>
</evidence>
<dbReference type="Gene3D" id="3.50.50.60">
    <property type="entry name" value="FAD/NAD(P)-binding domain"/>
    <property type="match status" value="1"/>
</dbReference>
<keyword evidence="11 15" id="KW-0408">Iron</keyword>
<dbReference type="Pfam" id="PF21162">
    <property type="entry name" value="ETFQO_UQ-bd"/>
    <property type="match status" value="1"/>
</dbReference>
<evidence type="ECO:0000256" key="6">
    <source>
        <dbReference type="ARBA" id="ARBA00022723"/>
    </source>
</evidence>
<dbReference type="FunFam" id="3.30.70.20:FF:000015">
    <property type="entry name" value="Electron transfer flavoprotein-ubiquinone oxidoreductase"/>
    <property type="match status" value="1"/>
</dbReference>
<keyword evidence="4 15" id="KW-0813">Transport</keyword>
<comment type="cofactor">
    <cofactor evidence="15">
        <name>[4Fe-4S] cluster</name>
        <dbReference type="ChEBI" id="CHEBI:49883"/>
    </cofactor>
    <text evidence="15">Binds 1 [4Fe-4S] cluster.</text>
</comment>
<dbReference type="EMBL" id="PQAP01000191">
    <property type="protein sequence ID" value="PWB68791.1"/>
    <property type="molecule type" value="Genomic_DNA"/>
</dbReference>
<keyword evidence="7 15" id="KW-0274">FAD</keyword>
<keyword evidence="5 15" id="KW-0285">Flavoprotein</keyword>
<comment type="caution">
    <text evidence="17">The sequence shown here is derived from an EMBL/GenBank/DDBJ whole genome shotgun (WGS) entry which is preliminary data.</text>
</comment>
<keyword evidence="9 15" id="KW-0249">Electron transport</keyword>
<evidence type="ECO:0000256" key="15">
    <source>
        <dbReference type="RuleBase" id="RU366068"/>
    </source>
</evidence>
<gene>
    <name evidence="17" type="ORF">C3F09_10995</name>
</gene>
<dbReference type="Proteomes" id="UP000250918">
    <property type="component" value="Unassembled WGS sequence"/>
</dbReference>
<evidence type="ECO:0000256" key="10">
    <source>
        <dbReference type="ARBA" id="ARBA00023002"/>
    </source>
</evidence>
<keyword evidence="8" id="KW-0809">Transit peptide</keyword>
<reference evidence="17 18" key="1">
    <citation type="journal article" date="2018" name="ISME J.">
        <title>A methanotrophic archaeon couples anaerobic oxidation of methane to Fe(III) reduction.</title>
        <authorList>
            <person name="Cai C."/>
            <person name="Leu A.O."/>
            <person name="Xie G.J."/>
            <person name="Guo J."/>
            <person name="Feng Y."/>
            <person name="Zhao J.X."/>
            <person name="Tyson G.W."/>
            <person name="Yuan Z."/>
            <person name="Hu S."/>
        </authorList>
    </citation>
    <scope>NUCLEOTIDE SEQUENCE [LARGE SCALE GENOMIC DNA]</scope>
    <source>
        <strain evidence="17">FeB_12</strain>
    </source>
</reference>
<dbReference type="SUPFAM" id="SSF51905">
    <property type="entry name" value="FAD/NAD(P)-binding domain"/>
    <property type="match status" value="1"/>
</dbReference>
<dbReference type="InterPro" id="IPR017896">
    <property type="entry name" value="4Fe4S_Fe-S-bd"/>
</dbReference>
<evidence type="ECO:0000256" key="3">
    <source>
        <dbReference type="ARBA" id="ARBA00004370"/>
    </source>
</evidence>
<evidence type="ECO:0000259" key="16">
    <source>
        <dbReference type="PROSITE" id="PS51379"/>
    </source>
</evidence>
<dbReference type="PANTHER" id="PTHR10617:SF107">
    <property type="entry name" value="ELECTRON TRANSFER FLAVOPROTEIN-UBIQUINONE OXIDOREDUCTASE, MITOCHONDRIAL"/>
    <property type="match status" value="1"/>
</dbReference>
<comment type="cofactor">
    <cofactor evidence="1 15">
        <name>FAD</name>
        <dbReference type="ChEBI" id="CHEBI:57692"/>
    </cofactor>
</comment>
<evidence type="ECO:0000313" key="18">
    <source>
        <dbReference type="Proteomes" id="UP000250918"/>
    </source>
</evidence>
<evidence type="ECO:0000256" key="9">
    <source>
        <dbReference type="ARBA" id="ARBA00022982"/>
    </source>
</evidence>
<dbReference type="InterPro" id="IPR036188">
    <property type="entry name" value="FAD/NAD-bd_sf"/>
</dbReference>
<keyword evidence="10 15" id="KW-0560">Oxidoreductase</keyword>
<dbReference type="GO" id="GO:0004174">
    <property type="term" value="F:electron-transferring-flavoprotein dehydrogenase activity"/>
    <property type="evidence" value="ECO:0007669"/>
    <property type="project" value="UniProtKB-UniRule"/>
</dbReference>
<accession>A0A855WX50</accession>
<dbReference type="InterPro" id="IPR049398">
    <property type="entry name" value="ETF-QO/FixC_UQ-bd"/>
</dbReference>
<dbReference type="GO" id="GO:0016020">
    <property type="term" value="C:membrane"/>
    <property type="evidence" value="ECO:0007669"/>
    <property type="project" value="UniProtKB-SubCell"/>
</dbReference>